<protein>
    <submittedName>
        <fullName evidence="1">Uncharacterized protein</fullName>
    </submittedName>
</protein>
<reference evidence="2" key="1">
    <citation type="journal article" date="2014" name="Genome Announc.">
        <title>Genome sequence and annotation of Acremonium chrysogenum, producer of the beta-lactam antibiotic cephalosporin C.</title>
        <authorList>
            <person name="Terfehr D."/>
            <person name="Dahlmann T.A."/>
            <person name="Specht T."/>
            <person name="Zadra I."/>
            <person name="Kuernsteiner H."/>
            <person name="Kueck U."/>
        </authorList>
    </citation>
    <scope>NUCLEOTIDE SEQUENCE [LARGE SCALE GENOMIC DNA]</scope>
    <source>
        <strain evidence="2">ATCC 11550 / CBS 779.69 / DSM 880 / IAM 14645 / JCM 23072 / IMI 49137</strain>
    </source>
</reference>
<comment type="caution">
    <text evidence="1">The sequence shown here is derived from an EMBL/GenBank/DDBJ whole genome shotgun (WGS) entry which is preliminary data.</text>
</comment>
<sequence>MVVEPSSKPAEIMHIDYEVSGAHCLFVDMAKAIYNDGFFNAFYGDLLSNNLTEKPNASDVTLHWTVNADIITIDYNIDVDDSSNSLLGIRPTKQS</sequence>
<dbReference type="Proteomes" id="UP000029964">
    <property type="component" value="Unassembled WGS sequence"/>
</dbReference>
<organism evidence="1 2">
    <name type="scientific">Hapsidospora chrysogenum (strain ATCC 11550 / CBS 779.69 / DSM 880 / IAM 14645 / JCM 23072 / IMI 49137)</name>
    <name type="common">Acremonium chrysogenum</name>
    <dbReference type="NCBI Taxonomy" id="857340"/>
    <lineage>
        <taxon>Eukaryota</taxon>
        <taxon>Fungi</taxon>
        <taxon>Dikarya</taxon>
        <taxon>Ascomycota</taxon>
        <taxon>Pezizomycotina</taxon>
        <taxon>Sordariomycetes</taxon>
        <taxon>Hypocreomycetidae</taxon>
        <taxon>Hypocreales</taxon>
        <taxon>Bionectriaceae</taxon>
        <taxon>Hapsidospora</taxon>
    </lineage>
</organism>
<gene>
    <name evidence="1" type="ORF">ACRE_048050</name>
</gene>
<dbReference type="AlphaFoldDB" id="A0A086T4U4"/>
<dbReference type="EMBL" id="JPKY01000049">
    <property type="protein sequence ID" value="KFH44376.1"/>
    <property type="molecule type" value="Genomic_DNA"/>
</dbReference>
<accession>A0A086T4U4</accession>
<keyword evidence="2" id="KW-1185">Reference proteome</keyword>
<proteinExistence type="predicted"/>
<dbReference type="OrthoDB" id="2094832at2759"/>
<dbReference type="HOGENOM" id="CLU_2372270_0_0_1"/>
<name>A0A086T4U4_HAPC1</name>
<evidence type="ECO:0000313" key="2">
    <source>
        <dbReference type="Proteomes" id="UP000029964"/>
    </source>
</evidence>
<evidence type="ECO:0000313" key="1">
    <source>
        <dbReference type="EMBL" id="KFH44376.1"/>
    </source>
</evidence>